<dbReference type="InterPro" id="IPR057727">
    <property type="entry name" value="WCX_dom"/>
</dbReference>
<dbReference type="Pfam" id="PF25583">
    <property type="entry name" value="WCX"/>
    <property type="match status" value="1"/>
</dbReference>
<evidence type="ECO:0000313" key="5">
    <source>
        <dbReference type="EMBL" id="BBF24113.1"/>
    </source>
</evidence>
<keyword evidence="1" id="KW-0805">Transcription regulation</keyword>
<dbReference type="PANTHER" id="PTHR34580:SF1">
    <property type="entry name" value="PROTEIN PAFC"/>
    <property type="match status" value="1"/>
</dbReference>
<keyword evidence="2" id="KW-0804">Transcription</keyword>
<keyword evidence="5" id="KW-0238">DNA-binding</keyword>
<dbReference type="InterPro" id="IPR001034">
    <property type="entry name" value="DeoR_HTH"/>
</dbReference>
<feature type="domain" description="HTH deoR-type" evidence="4">
    <location>
        <begin position="7"/>
        <end position="66"/>
    </location>
</feature>
<dbReference type="KEGG" id="sutt:SUTMEG_20040"/>
<dbReference type="GO" id="GO:0003677">
    <property type="term" value="F:DNA binding"/>
    <property type="evidence" value="ECO:0007669"/>
    <property type="project" value="UniProtKB-KW"/>
</dbReference>
<feature type="region of interest" description="Disordered" evidence="3">
    <location>
        <begin position="68"/>
        <end position="92"/>
    </location>
</feature>
<dbReference type="Pfam" id="PF13280">
    <property type="entry name" value="WYL"/>
    <property type="match status" value="1"/>
</dbReference>
<dbReference type="InterPro" id="IPR036388">
    <property type="entry name" value="WH-like_DNA-bd_sf"/>
</dbReference>
<dbReference type="InterPro" id="IPR026881">
    <property type="entry name" value="WYL_dom"/>
</dbReference>
<dbReference type="InterPro" id="IPR036390">
    <property type="entry name" value="WH_DNA-bd_sf"/>
</dbReference>
<dbReference type="PROSITE" id="PS52050">
    <property type="entry name" value="WYL"/>
    <property type="match status" value="1"/>
</dbReference>
<name>A0A2Z6ICC0_9BURK</name>
<dbReference type="Pfam" id="PF08220">
    <property type="entry name" value="HTH_DeoR"/>
    <property type="match status" value="1"/>
</dbReference>
<feature type="compositionally biased region" description="Basic and acidic residues" evidence="3">
    <location>
        <begin position="82"/>
        <end position="91"/>
    </location>
</feature>
<dbReference type="Gene3D" id="1.10.10.10">
    <property type="entry name" value="Winged helix-like DNA-binding domain superfamily/Winged helix DNA-binding domain"/>
    <property type="match status" value="1"/>
</dbReference>
<evidence type="ECO:0000256" key="2">
    <source>
        <dbReference type="ARBA" id="ARBA00023163"/>
    </source>
</evidence>
<dbReference type="AlphaFoldDB" id="A0A2Z6ICC0"/>
<dbReference type="InterPro" id="IPR051534">
    <property type="entry name" value="CBASS_pafABC_assoc_protein"/>
</dbReference>
<dbReference type="PROSITE" id="PS51000">
    <property type="entry name" value="HTH_DEOR_2"/>
    <property type="match status" value="1"/>
</dbReference>
<dbReference type="GO" id="GO:0003700">
    <property type="term" value="F:DNA-binding transcription factor activity"/>
    <property type="evidence" value="ECO:0007669"/>
    <property type="project" value="InterPro"/>
</dbReference>
<dbReference type="PANTHER" id="PTHR34580">
    <property type="match status" value="1"/>
</dbReference>
<accession>A0A2Z6ICC0</accession>
<dbReference type="SUPFAM" id="SSF46785">
    <property type="entry name" value="Winged helix' DNA-binding domain"/>
    <property type="match status" value="1"/>
</dbReference>
<organism evidence="5 6">
    <name type="scientific">Sutterella megalosphaeroides</name>
    <dbReference type="NCBI Taxonomy" id="2494234"/>
    <lineage>
        <taxon>Bacteria</taxon>
        <taxon>Pseudomonadati</taxon>
        <taxon>Pseudomonadota</taxon>
        <taxon>Betaproteobacteria</taxon>
        <taxon>Burkholderiales</taxon>
        <taxon>Sutterellaceae</taxon>
        <taxon>Sutterella</taxon>
    </lineage>
</organism>
<protein>
    <submittedName>
        <fullName evidence="5">DNA-binding transcriptional regulator</fullName>
    </submittedName>
</protein>
<sequence length="350" mass="40091">MTQGIKSGMRRMIIDKMLVEKGAVSFEELVAVLKVSAPTVKRDLRYMREMLNAPIRFSSTRGGYFYDDESKPEAAGAKTKGKRDDAAEGARRPKPKLWYTSEELLALANMIELLGRLGEDPESMLAKDLAPLRARALNLFTLGGMEPSELARRVRVVSREKAFREPDTFETIGVALCARRRLEMHYYNPKRDDTTVRVISPMRLVHANNRWYVDAFDHTTDKLKTFLIENVRRAEILEKSVRRMTLKAVAKELDGGYGMFRSRNIETAVIRFDKSIASYILREIWHEKQEVVPEEDGSILLKVPYASGTELVGDVLRWGDKAEILEPPKLRNEMIDAARRLCARYDRKAH</sequence>
<evidence type="ECO:0000256" key="3">
    <source>
        <dbReference type="SAM" id="MobiDB-lite"/>
    </source>
</evidence>
<evidence type="ECO:0000313" key="6">
    <source>
        <dbReference type="Proteomes" id="UP000271003"/>
    </source>
</evidence>
<proteinExistence type="predicted"/>
<evidence type="ECO:0000259" key="4">
    <source>
        <dbReference type="PROSITE" id="PS51000"/>
    </source>
</evidence>
<keyword evidence="6" id="KW-1185">Reference proteome</keyword>
<dbReference type="RefSeq" id="WP_232008787.1">
    <property type="nucleotide sequence ID" value="NZ_AP018786.1"/>
</dbReference>
<evidence type="ECO:0000256" key="1">
    <source>
        <dbReference type="ARBA" id="ARBA00023015"/>
    </source>
</evidence>
<dbReference type="Proteomes" id="UP000271003">
    <property type="component" value="Chromosome"/>
</dbReference>
<dbReference type="EMBL" id="AP018786">
    <property type="protein sequence ID" value="BBF24113.1"/>
    <property type="molecule type" value="Genomic_DNA"/>
</dbReference>
<gene>
    <name evidence="5" type="ORF">SUTMEG_20040</name>
</gene>
<reference evidence="5 6" key="1">
    <citation type="journal article" date="2018" name="Int. J. Syst. Evol. Microbiol.">
        <title>Mesosutterella multiformis gen. nov., sp. nov., a member of the family Sutterellaceae and Sutterella megalosphaeroides sp. nov., isolated from human faeces.</title>
        <authorList>
            <person name="Sakamoto M."/>
            <person name="Ikeyama N."/>
            <person name="Kunihiro T."/>
            <person name="Iino T."/>
            <person name="Yuki M."/>
            <person name="Ohkuma M."/>
        </authorList>
    </citation>
    <scope>NUCLEOTIDE SEQUENCE [LARGE SCALE GENOMIC DNA]</scope>
    <source>
        <strain evidence="5 6">6FBBBH3</strain>
    </source>
</reference>